<evidence type="ECO:0000256" key="2">
    <source>
        <dbReference type="ARBA" id="ARBA00009142"/>
    </source>
</evidence>
<evidence type="ECO:0000256" key="1">
    <source>
        <dbReference type="ARBA" id="ARBA00004651"/>
    </source>
</evidence>
<evidence type="ECO:0000256" key="4">
    <source>
        <dbReference type="ARBA" id="ARBA00022475"/>
    </source>
</evidence>
<accession>A0A553FW97</accession>
<evidence type="ECO:0000256" key="6">
    <source>
        <dbReference type="ARBA" id="ARBA00022989"/>
    </source>
</evidence>
<dbReference type="InterPro" id="IPR052017">
    <property type="entry name" value="TSUP"/>
</dbReference>
<dbReference type="AlphaFoldDB" id="A0A553FW97"/>
<dbReference type="RefSeq" id="WP_144013571.1">
    <property type="nucleotide sequence ID" value="NZ_VIOG01000001.1"/>
</dbReference>
<dbReference type="InterPro" id="IPR002781">
    <property type="entry name" value="TM_pro_TauE-like"/>
</dbReference>
<feature type="transmembrane region" description="Helical" evidence="8">
    <location>
        <begin position="164"/>
        <end position="182"/>
    </location>
</feature>
<organism evidence="9 10">
    <name type="scientific">Corynebacterium hiratae</name>
    <dbReference type="NCBI Taxonomy" id="3139423"/>
    <lineage>
        <taxon>Bacteria</taxon>
        <taxon>Bacillati</taxon>
        <taxon>Actinomycetota</taxon>
        <taxon>Actinomycetes</taxon>
        <taxon>Mycobacteriales</taxon>
        <taxon>Corynebacteriaceae</taxon>
        <taxon>Corynebacterium</taxon>
    </lineage>
</organism>
<keyword evidence="3" id="KW-0813">Transport</keyword>
<evidence type="ECO:0000256" key="3">
    <source>
        <dbReference type="ARBA" id="ARBA00022448"/>
    </source>
</evidence>
<comment type="subcellular location">
    <subcellularLocation>
        <location evidence="1 8">Cell membrane</location>
        <topology evidence="1 8">Multi-pass membrane protein</topology>
    </subcellularLocation>
</comment>
<name>A0A553FW97_9CORY</name>
<dbReference type="PANTHER" id="PTHR30269:SF37">
    <property type="entry name" value="MEMBRANE TRANSPORTER PROTEIN"/>
    <property type="match status" value="1"/>
</dbReference>
<dbReference type="EMBL" id="VKDK01000010">
    <property type="protein sequence ID" value="TRX61539.1"/>
    <property type="molecule type" value="Genomic_DNA"/>
</dbReference>
<keyword evidence="5 8" id="KW-0812">Transmembrane</keyword>
<feature type="transmembrane region" description="Helical" evidence="8">
    <location>
        <begin position="73"/>
        <end position="92"/>
    </location>
</feature>
<keyword evidence="10" id="KW-1185">Reference proteome</keyword>
<proteinExistence type="inferred from homology"/>
<keyword evidence="4 8" id="KW-1003">Cell membrane</keyword>
<protein>
    <recommendedName>
        <fullName evidence="8">Probable membrane transporter protein</fullName>
    </recommendedName>
</protein>
<dbReference type="Pfam" id="PF01925">
    <property type="entry name" value="TauE"/>
    <property type="match status" value="1"/>
</dbReference>
<evidence type="ECO:0000313" key="9">
    <source>
        <dbReference type="EMBL" id="TRX61539.1"/>
    </source>
</evidence>
<dbReference type="Proteomes" id="UP000320443">
    <property type="component" value="Unassembled WGS sequence"/>
</dbReference>
<dbReference type="PANTHER" id="PTHR30269">
    <property type="entry name" value="TRANSMEMBRANE PROTEIN YFCA"/>
    <property type="match status" value="1"/>
</dbReference>
<feature type="transmembrane region" description="Helical" evidence="8">
    <location>
        <begin position="35"/>
        <end position="61"/>
    </location>
</feature>
<feature type="transmembrane region" description="Helical" evidence="8">
    <location>
        <begin position="194"/>
        <end position="214"/>
    </location>
</feature>
<feature type="transmembrane region" description="Helical" evidence="8">
    <location>
        <begin position="226"/>
        <end position="246"/>
    </location>
</feature>
<sequence length="251" mass="25872">MSVLAIPFVVLVTVIVGSCLQRVSGMGLGLIGGPILTLFLGPVEGIMVINVLACINAILTTYSMRENVAWDKWLRIGPFMVLGSIPAALLIARIDTSALLVLVGAALLIALGVVVFGRKFVPEMRGTGPSISAGILGGFTNTLAGVAGPVITVYAQAARWPKSILAATLQPCFVIGGLSSVLTKYFLGSGGFEGLHWLVWPCGIIGMCVGILLGKKIAGHVSREKAHTLSLALASLGALSALLRGISTLGA</sequence>
<comment type="similarity">
    <text evidence="2 8">Belongs to the 4-toluene sulfonate uptake permease (TSUP) (TC 2.A.102) family.</text>
</comment>
<feature type="transmembrane region" description="Helical" evidence="8">
    <location>
        <begin position="98"/>
        <end position="117"/>
    </location>
</feature>
<evidence type="ECO:0000256" key="7">
    <source>
        <dbReference type="ARBA" id="ARBA00023136"/>
    </source>
</evidence>
<keyword evidence="7 8" id="KW-0472">Membrane</keyword>
<evidence type="ECO:0000256" key="5">
    <source>
        <dbReference type="ARBA" id="ARBA00022692"/>
    </source>
</evidence>
<reference evidence="9 10" key="1">
    <citation type="submission" date="2019-07" db="EMBL/GenBank/DDBJ databases">
        <title>Draft genome of C. aurimucosum strain 2274.</title>
        <authorList>
            <person name="Pacheco L.G.C."/>
            <person name="Aguiar E.R.G.R."/>
            <person name="Santos C.S."/>
            <person name="Rocha D.J.P.G."/>
            <person name="Sant'Anna L.O."/>
            <person name="Mattos-Guaraldi A.L."/>
            <person name="Santos L.S."/>
        </authorList>
    </citation>
    <scope>NUCLEOTIDE SEQUENCE [LARGE SCALE GENOMIC DNA]</scope>
    <source>
        <strain evidence="9 10">2274</strain>
    </source>
</reference>
<dbReference type="GO" id="GO:0005886">
    <property type="term" value="C:plasma membrane"/>
    <property type="evidence" value="ECO:0007669"/>
    <property type="project" value="UniProtKB-SubCell"/>
</dbReference>
<comment type="caution">
    <text evidence="9">The sequence shown here is derived from an EMBL/GenBank/DDBJ whole genome shotgun (WGS) entry which is preliminary data.</text>
</comment>
<evidence type="ECO:0000256" key="8">
    <source>
        <dbReference type="RuleBase" id="RU363041"/>
    </source>
</evidence>
<keyword evidence="6 8" id="KW-1133">Transmembrane helix</keyword>
<gene>
    <name evidence="9" type="ORF">FNY97_07625</name>
</gene>
<evidence type="ECO:0000313" key="10">
    <source>
        <dbReference type="Proteomes" id="UP000320443"/>
    </source>
</evidence>